<dbReference type="SUPFAM" id="SSF103473">
    <property type="entry name" value="MFS general substrate transporter"/>
    <property type="match status" value="1"/>
</dbReference>
<dbReference type="PANTHER" id="PTHR23520">
    <property type="entry name" value="TRANSPORTER, PUTATIVE (AFU_ORTHOLOGUE AFUA_3G04000)-RELATED"/>
    <property type="match status" value="1"/>
</dbReference>
<feature type="transmembrane region" description="Helical" evidence="6">
    <location>
        <begin position="257"/>
        <end position="276"/>
    </location>
</feature>
<keyword evidence="3 6" id="KW-0812">Transmembrane</keyword>
<evidence type="ECO:0000256" key="1">
    <source>
        <dbReference type="ARBA" id="ARBA00004651"/>
    </source>
</evidence>
<evidence type="ECO:0000259" key="7">
    <source>
        <dbReference type="PROSITE" id="PS50850"/>
    </source>
</evidence>
<keyword evidence="9" id="KW-1185">Reference proteome</keyword>
<feature type="transmembrane region" description="Helical" evidence="6">
    <location>
        <begin position="12"/>
        <end position="30"/>
    </location>
</feature>
<dbReference type="InterPro" id="IPR005829">
    <property type="entry name" value="Sugar_transporter_CS"/>
</dbReference>
<proteinExistence type="predicted"/>
<dbReference type="Pfam" id="PF07690">
    <property type="entry name" value="MFS_1"/>
    <property type="match status" value="2"/>
</dbReference>
<evidence type="ECO:0000256" key="6">
    <source>
        <dbReference type="SAM" id="Phobius"/>
    </source>
</evidence>
<feature type="transmembrane region" description="Helical" evidence="6">
    <location>
        <begin position="372"/>
        <end position="392"/>
    </location>
</feature>
<evidence type="ECO:0000256" key="4">
    <source>
        <dbReference type="ARBA" id="ARBA00022989"/>
    </source>
</evidence>
<keyword evidence="2" id="KW-0813">Transport</keyword>
<dbReference type="PANTHER" id="PTHR23520:SF5">
    <property type="entry name" value="TRANSPORTER, PUTATIVE (AFU_ORTHOLOGUE AFUA_3G04000)-RELATED"/>
    <property type="match status" value="1"/>
</dbReference>
<gene>
    <name evidence="8" type="ORF">BXT84_07110</name>
</gene>
<feature type="transmembrane region" description="Helical" evidence="6">
    <location>
        <begin position="42"/>
        <end position="62"/>
    </location>
</feature>
<protein>
    <submittedName>
        <fullName evidence="8">MFS transporter</fullName>
    </submittedName>
</protein>
<dbReference type="InterPro" id="IPR011701">
    <property type="entry name" value="MFS"/>
</dbReference>
<evidence type="ECO:0000256" key="5">
    <source>
        <dbReference type="ARBA" id="ARBA00023136"/>
    </source>
</evidence>
<sequence>MSQNLRWLYANRALRSFATAFLTVVFPLYLAMSGYSAARIGLVLTLSGVVSVVLLAGVGIFADSMGRKRAIIGLSILSLLGGVAMATSAAFWVVVLSSGLGGVGKGGGAGSGGSWGPLFPAEQPLLAEAVSDENRTKVFGRISFVGVVAGAFGSLVAVVPEWLHGHGWTWVASYHLLFGFSAILSLLMIATAWPIHEERPNMMAVSEQEPPPISVKRLTGRLGLTNALNGLGFGFLGPLLTYWFYRRYGAGPAELGALYTIINLATALPYLLASGIARRLGAVKAVTVTRILSIAALLLMAFVPKFWEAGFLYLLRMVFNSFGMPARQSFAMGVSDRRYRSRVAAFSNLPSQLTSMISPVIGGNAMESVLDFPVYGAAFFMALNVIAYYLAFRNITPPEERHLRRSS</sequence>
<evidence type="ECO:0000256" key="3">
    <source>
        <dbReference type="ARBA" id="ARBA00022692"/>
    </source>
</evidence>
<reference evidence="8 9" key="1">
    <citation type="journal article" date="2019" name="Sci. Rep.">
        <title>Sulfobacillus thermotolerans: new insights into resistance and metabolic capacities of acidophilic chemolithotrophs.</title>
        <authorList>
            <person name="Panyushkina A.E."/>
            <person name="Babenko V.V."/>
            <person name="Nikitina A.S."/>
            <person name="Selezneva O.V."/>
            <person name="Tsaplina I.A."/>
            <person name="Letarova M.A."/>
            <person name="Kostryukova E.S."/>
            <person name="Letarov A.V."/>
        </authorList>
    </citation>
    <scope>NUCLEOTIDE SEQUENCE [LARGE SCALE GENOMIC DNA]</scope>
    <source>
        <strain evidence="8 9">Kr1</strain>
    </source>
</reference>
<keyword evidence="4 6" id="KW-1133">Transmembrane helix</keyword>
<feature type="transmembrane region" description="Helical" evidence="6">
    <location>
        <begin position="288"/>
        <end position="307"/>
    </location>
</feature>
<comment type="subcellular location">
    <subcellularLocation>
        <location evidence="1">Cell membrane</location>
        <topology evidence="1">Multi-pass membrane protein</topology>
    </subcellularLocation>
</comment>
<evidence type="ECO:0000256" key="2">
    <source>
        <dbReference type="ARBA" id="ARBA00022448"/>
    </source>
</evidence>
<feature type="transmembrane region" description="Helical" evidence="6">
    <location>
        <begin position="226"/>
        <end position="245"/>
    </location>
</feature>
<feature type="transmembrane region" description="Helical" evidence="6">
    <location>
        <begin position="171"/>
        <end position="193"/>
    </location>
</feature>
<feature type="transmembrane region" description="Helical" evidence="6">
    <location>
        <begin position="74"/>
        <end position="95"/>
    </location>
</feature>
<dbReference type="EMBL" id="CP019454">
    <property type="protein sequence ID" value="AUW93740.1"/>
    <property type="molecule type" value="Genomic_DNA"/>
</dbReference>
<dbReference type="Gene3D" id="1.20.1250.20">
    <property type="entry name" value="MFS general substrate transporter like domains"/>
    <property type="match status" value="1"/>
</dbReference>
<dbReference type="Proteomes" id="UP000325292">
    <property type="component" value="Chromosome"/>
</dbReference>
<keyword evidence="5 6" id="KW-0472">Membrane</keyword>
<feature type="domain" description="Major facilitator superfamily (MFS) profile" evidence="7">
    <location>
        <begin position="4"/>
        <end position="401"/>
    </location>
</feature>
<dbReference type="InterPro" id="IPR036259">
    <property type="entry name" value="MFS_trans_sf"/>
</dbReference>
<accession>A0ABM6RR00</accession>
<dbReference type="PROSITE" id="PS50850">
    <property type="entry name" value="MFS"/>
    <property type="match status" value="1"/>
</dbReference>
<name>A0ABM6RR00_9FIRM</name>
<evidence type="ECO:0000313" key="9">
    <source>
        <dbReference type="Proteomes" id="UP000325292"/>
    </source>
</evidence>
<organism evidence="8 9">
    <name type="scientific">Sulfobacillus thermotolerans</name>
    <dbReference type="NCBI Taxonomy" id="338644"/>
    <lineage>
        <taxon>Bacteria</taxon>
        <taxon>Bacillati</taxon>
        <taxon>Bacillota</taxon>
        <taxon>Clostridia</taxon>
        <taxon>Eubacteriales</taxon>
        <taxon>Clostridiales Family XVII. Incertae Sedis</taxon>
        <taxon>Sulfobacillus</taxon>
    </lineage>
</organism>
<dbReference type="InterPro" id="IPR020846">
    <property type="entry name" value="MFS_dom"/>
</dbReference>
<evidence type="ECO:0000313" key="8">
    <source>
        <dbReference type="EMBL" id="AUW93740.1"/>
    </source>
</evidence>
<dbReference type="PROSITE" id="PS00216">
    <property type="entry name" value="SUGAR_TRANSPORT_1"/>
    <property type="match status" value="1"/>
</dbReference>